<gene>
    <name evidence="3" type="ORF">ACFSE6_16550</name>
</gene>
<evidence type="ECO:0000313" key="4">
    <source>
        <dbReference type="Proteomes" id="UP001597277"/>
    </source>
</evidence>
<reference evidence="4" key="1">
    <citation type="journal article" date="2019" name="Int. J. Syst. Evol. Microbiol.">
        <title>The Global Catalogue of Microorganisms (GCM) 10K type strain sequencing project: providing services to taxonomists for standard genome sequencing and annotation.</title>
        <authorList>
            <consortium name="The Broad Institute Genomics Platform"/>
            <consortium name="The Broad Institute Genome Sequencing Center for Infectious Disease"/>
            <person name="Wu L."/>
            <person name="Ma J."/>
        </authorList>
    </citation>
    <scope>NUCLEOTIDE SEQUENCE [LARGE SCALE GENOMIC DNA]</scope>
    <source>
        <strain evidence="4">JCM 17130</strain>
    </source>
</reference>
<dbReference type="PANTHER" id="PTHR42993:SF1">
    <property type="entry name" value="MAOC-LIKE DEHYDRATASE DOMAIN-CONTAINING PROTEIN"/>
    <property type="match status" value="1"/>
</dbReference>
<accession>A0ABW4LBL1</accession>
<dbReference type="InterPro" id="IPR039375">
    <property type="entry name" value="NodN-like"/>
</dbReference>
<dbReference type="Gene3D" id="3.10.129.10">
    <property type="entry name" value="Hotdog Thioesterase"/>
    <property type="match status" value="1"/>
</dbReference>
<evidence type="ECO:0000256" key="1">
    <source>
        <dbReference type="ARBA" id="ARBA00005254"/>
    </source>
</evidence>
<sequence>MTTTENVLRARVDDLPGLAGASFGPSSWRTVTAEEVRAFADLTGDHNPIHLDEAAGAASPFGTTIVHGYFTLSLIVPLMAEVFVVEEVGTGVNYGLNKLRFPAPVPVGSRIRLSGTLSDVTELDGGHQLQVDTTFEVAGAAKPACVAQLVLRYYR</sequence>
<keyword evidence="4" id="KW-1185">Reference proteome</keyword>
<dbReference type="PANTHER" id="PTHR42993">
    <property type="entry name" value="MAOC-LIKE DEHYDRATASE DOMAIN-CONTAINING PROTEIN"/>
    <property type="match status" value="1"/>
</dbReference>
<name>A0ABW4LBL1_9MICO</name>
<dbReference type="CDD" id="cd03450">
    <property type="entry name" value="NodN"/>
    <property type="match status" value="1"/>
</dbReference>
<protein>
    <submittedName>
        <fullName evidence="3">MaoC family dehydratase</fullName>
    </submittedName>
</protein>
<comment type="caution">
    <text evidence="3">The sequence shown here is derived from an EMBL/GenBank/DDBJ whole genome shotgun (WGS) entry which is preliminary data.</text>
</comment>
<comment type="similarity">
    <text evidence="1">Belongs to the enoyl-CoA hydratase/isomerase family.</text>
</comment>
<dbReference type="SUPFAM" id="SSF54637">
    <property type="entry name" value="Thioesterase/thiol ester dehydrase-isomerase"/>
    <property type="match status" value="1"/>
</dbReference>
<dbReference type="RefSeq" id="WP_388009785.1">
    <property type="nucleotide sequence ID" value="NZ_JBHUEE010000010.1"/>
</dbReference>
<dbReference type="InterPro" id="IPR002539">
    <property type="entry name" value="MaoC-like_dom"/>
</dbReference>
<dbReference type="Proteomes" id="UP001597277">
    <property type="component" value="Unassembled WGS sequence"/>
</dbReference>
<dbReference type="EMBL" id="JBHUEE010000010">
    <property type="protein sequence ID" value="MFD1719456.1"/>
    <property type="molecule type" value="Genomic_DNA"/>
</dbReference>
<feature type="domain" description="MaoC-like" evidence="2">
    <location>
        <begin position="20"/>
        <end position="132"/>
    </location>
</feature>
<dbReference type="InterPro" id="IPR029069">
    <property type="entry name" value="HotDog_dom_sf"/>
</dbReference>
<dbReference type="Pfam" id="PF01575">
    <property type="entry name" value="MaoC_dehydratas"/>
    <property type="match status" value="1"/>
</dbReference>
<organism evidence="3 4">
    <name type="scientific">Georgenia deserti</name>
    <dbReference type="NCBI Taxonomy" id="2093781"/>
    <lineage>
        <taxon>Bacteria</taxon>
        <taxon>Bacillati</taxon>
        <taxon>Actinomycetota</taxon>
        <taxon>Actinomycetes</taxon>
        <taxon>Micrococcales</taxon>
        <taxon>Bogoriellaceae</taxon>
        <taxon>Georgenia</taxon>
    </lineage>
</organism>
<proteinExistence type="inferred from homology"/>
<evidence type="ECO:0000313" key="3">
    <source>
        <dbReference type="EMBL" id="MFD1719456.1"/>
    </source>
</evidence>
<evidence type="ECO:0000259" key="2">
    <source>
        <dbReference type="Pfam" id="PF01575"/>
    </source>
</evidence>